<reference evidence="1 2" key="1">
    <citation type="submission" date="2024-02" db="EMBL/GenBank/DDBJ databases">
        <title>de novo genome assembly of Solanum bulbocastanum strain 11H21.</title>
        <authorList>
            <person name="Hosaka A.J."/>
        </authorList>
    </citation>
    <scope>NUCLEOTIDE SEQUENCE [LARGE SCALE GENOMIC DNA]</scope>
    <source>
        <tissue evidence="1">Young leaves</tissue>
    </source>
</reference>
<proteinExistence type="predicted"/>
<evidence type="ECO:0000313" key="1">
    <source>
        <dbReference type="EMBL" id="KAK6773777.1"/>
    </source>
</evidence>
<dbReference type="EMBL" id="JBANQN010000012">
    <property type="protein sequence ID" value="KAK6773777.1"/>
    <property type="molecule type" value="Genomic_DNA"/>
</dbReference>
<name>A0AAN8SW31_SOLBU</name>
<dbReference type="Proteomes" id="UP001371456">
    <property type="component" value="Unassembled WGS sequence"/>
</dbReference>
<dbReference type="AlphaFoldDB" id="A0AAN8SW31"/>
<evidence type="ECO:0000313" key="2">
    <source>
        <dbReference type="Proteomes" id="UP001371456"/>
    </source>
</evidence>
<keyword evidence="2" id="KW-1185">Reference proteome</keyword>
<accession>A0AAN8SW31</accession>
<sequence>MENQAAQPSDFWRNRQYFLTTNFLYLCIRLMTHSLHNYYCNLIISIWLIFARSKPCSSFLSSRFLTLKFLLEDAF</sequence>
<comment type="caution">
    <text evidence="1">The sequence shown here is derived from an EMBL/GenBank/DDBJ whole genome shotgun (WGS) entry which is preliminary data.</text>
</comment>
<gene>
    <name evidence="1" type="ORF">RDI58_029015</name>
</gene>
<organism evidence="1 2">
    <name type="scientific">Solanum bulbocastanum</name>
    <name type="common">Wild potato</name>
    <dbReference type="NCBI Taxonomy" id="147425"/>
    <lineage>
        <taxon>Eukaryota</taxon>
        <taxon>Viridiplantae</taxon>
        <taxon>Streptophyta</taxon>
        <taxon>Embryophyta</taxon>
        <taxon>Tracheophyta</taxon>
        <taxon>Spermatophyta</taxon>
        <taxon>Magnoliopsida</taxon>
        <taxon>eudicotyledons</taxon>
        <taxon>Gunneridae</taxon>
        <taxon>Pentapetalae</taxon>
        <taxon>asterids</taxon>
        <taxon>lamiids</taxon>
        <taxon>Solanales</taxon>
        <taxon>Solanaceae</taxon>
        <taxon>Solanoideae</taxon>
        <taxon>Solaneae</taxon>
        <taxon>Solanum</taxon>
    </lineage>
</organism>
<protein>
    <submittedName>
        <fullName evidence="1">Uncharacterized protein</fullName>
    </submittedName>
</protein>